<keyword evidence="3" id="KW-1185">Reference proteome</keyword>
<dbReference type="SMART" id="SM00028">
    <property type="entry name" value="TPR"/>
    <property type="match status" value="5"/>
</dbReference>
<proteinExistence type="predicted"/>
<dbReference type="InterPro" id="IPR006597">
    <property type="entry name" value="Sel1-like"/>
</dbReference>
<accession>A0A1Y4M143</accession>
<evidence type="ECO:0000259" key="1">
    <source>
        <dbReference type="PROSITE" id="PS50104"/>
    </source>
</evidence>
<dbReference type="PROSITE" id="PS50104">
    <property type="entry name" value="TIR"/>
    <property type="match status" value="1"/>
</dbReference>
<dbReference type="AlphaFoldDB" id="A0A1Y4M143"/>
<dbReference type="Gene3D" id="1.25.40.10">
    <property type="entry name" value="Tetratricopeptide repeat domain"/>
    <property type="match status" value="4"/>
</dbReference>
<dbReference type="RefSeq" id="WP_087158682.1">
    <property type="nucleotide sequence ID" value="NZ_NFKM01000010.1"/>
</dbReference>
<dbReference type="InterPro" id="IPR011990">
    <property type="entry name" value="TPR-like_helical_dom_sf"/>
</dbReference>
<dbReference type="GO" id="GO:0007165">
    <property type="term" value="P:signal transduction"/>
    <property type="evidence" value="ECO:0007669"/>
    <property type="project" value="InterPro"/>
</dbReference>
<dbReference type="PANTHER" id="PTHR11102:SF147">
    <property type="entry name" value="SEL1L ADAPTOR SUBUNIT OF ERAD E3 UBIQUITIN LIGASE"/>
    <property type="match status" value="1"/>
</dbReference>
<dbReference type="Proteomes" id="UP000195447">
    <property type="component" value="Unassembled WGS sequence"/>
</dbReference>
<dbReference type="InterPro" id="IPR035897">
    <property type="entry name" value="Toll_tir_struct_dom_sf"/>
</dbReference>
<dbReference type="GO" id="GO:0036503">
    <property type="term" value="P:ERAD pathway"/>
    <property type="evidence" value="ECO:0007669"/>
    <property type="project" value="TreeGrafter"/>
</dbReference>
<dbReference type="EMBL" id="NFKM01000010">
    <property type="protein sequence ID" value="OUP60362.1"/>
    <property type="molecule type" value="Genomic_DNA"/>
</dbReference>
<comment type="caution">
    <text evidence="2">The sequence shown here is derived from an EMBL/GenBank/DDBJ whole genome shotgun (WGS) entry which is preliminary data.</text>
</comment>
<dbReference type="Pfam" id="PF08238">
    <property type="entry name" value="Sel1"/>
    <property type="match status" value="14"/>
</dbReference>
<sequence length="740" mass="84653">MEQTEAKEIYQMGVEALNDCDYRMAGAYFKNAAKMNYKPAIAALEKLILEGKYKNVQSKQTLSSNTESKELFEKGVDYYNGRNNTKIDYVKAFECFLSSSIDGYAFAMNWLGYCYEYGKGTKKNLDSAFGWYEKAANANVANAIYHLGRLYYDGKGVQQDYNKAFGLFKKACDLRESLAYEYLADCYFYGQGTKINYEKALQFYLKVKPRGVIEYQIGCIYERGLSTGSDYPKAAEHFQKGVNFGHAFSMNNLGALYYNGEGVQKDYNKAFELFKKASDLGDTTAHGWLADCYYYGNGAKKDYQKALQLYLKAKPNGYNEGQIGWIYEHGLGTPIDINKAFEHYQKGVDFGNATAMNNLGALYYKGEGCQQDYNKAFELFKKASDLGNTIAHGWLADCYYYGYGTKKDYQKALQLYLKAKSSSHNENQIGYIYEYGLGTPIDINKAIEHYQKGVDFGAAPSMNNLGALYYKGKGVQKDYNKAFELFKKASDLDNKTAYAWLAECYYYGNGTQKDYQKALQLYLKGNLYGYTQSQIGRIYESGQGVNKNLTEALNWYKKANESGEDCKADIERINNLLNKKPESKSIDKDKVETKTNSNKPIKAYEGDKPYIFVSYSHTDSKVVKEVLQMLINQGYRIWFDEGIRAGSSWTENLMNHIKNASHFIFFLSRHSINSKYCLKELRFADRRNKIIIPICIENVNVSDEIDFILGEVQMLFKNNLEKEEFMEKFNSSNHIEICSR</sequence>
<dbReference type="SUPFAM" id="SSF81901">
    <property type="entry name" value="HCP-like"/>
    <property type="match status" value="4"/>
</dbReference>
<dbReference type="InterPro" id="IPR000157">
    <property type="entry name" value="TIR_dom"/>
</dbReference>
<dbReference type="SMART" id="SM00671">
    <property type="entry name" value="SEL1"/>
    <property type="match status" value="14"/>
</dbReference>
<name>A0A1Y4M143_9FIRM</name>
<feature type="domain" description="TIR" evidence="1">
    <location>
        <begin position="607"/>
        <end position="740"/>
    </location>
</feature>
<dbReference type="InterPro" id="IPR019734">
    <property type="entry name" value="TPR_rpt"/>
</dbReference>
<dbReference type="Gene3D" id="3.40.50.10140">
    <property type="entry name" value="Toll/interleukin-1 receptor homology (TIR) domain"/>
    <property type="match status" value="1"/>
</dbReference>
<gene>
    <name evidence="2" type="ORF">B5F14_06235</name>
</gene>
<dbReference type="SUPFAM" id="SSF52200">
    <property type="entry name" value="Toll/Interleukin receptor TIR domain"/>
    <property type="match status" value="1"/>
</dbReference>
<evidence type="ECO:0000313" key="3">
    <source>
        <dbReference type="Proteomes" id="UP000195447"/>
    </source>
</evidence>
<evidence type="ECO:0000313" key="2">
    <source>
        <dbReference type="EMBL" id="OUP60362.1"/>
    </source>
</evidence>
<organism evidence="2 3">
    <name type="scientific">Faecalitalea cylindroides</name>
    <dbReference type="NCBI Taxonomy" id="39483"/>
    <lineage>
        <taxon>Bacteria</taxon>
        <taxon>Bacillati</taxon>
        <taxon>Bacillota</taxon>
        <taxon>Erysipelotrichia</taxon>
        <taxon>Erysipelotrichales</taxon>
        <taxon>Erysipelotrichaceae</taxon>
        <taxon>Faecalitalea</taxon>
    </lineage>
</organism>
<dbReference type="SMART" id="SM00255">
    <property type="entry name" value="TIR"/>
    <property type="match status" value="1"/>
</dbReference>
<dbReference type="PANTHER" id="PTHR11102">
    <property type="entry name" value="SEL-1-LIKE PROTEIN"/>
    <property type="match status" value="1"/>
</dbReference>
<protein>
    <recommendedName>
        <fullName evidence="1">TIR domain-containing protein</fullName>
    </recommendedName>
</protein>
<dbReference type="InterPro" id="IPR050767">
    <property type="entry name" value="Sel1_AlgK"/>
</dbReference>
<dbReference type="Pfam" id="PF13676">
    <property type="entry name" value="TIR_2"/>
    <property type="match status" value="1"/>
</dbReference>
<reference evidence="3" key="1">
    <citation type="submission" date="2017-04" db="EMBL/GenBank/DDBJ databases">
        <title>Function of individual gut microbiota members based on whole genome sequencing of pure cultures obtained from chicken caecum.</title>
        <authorList>
            <person name="Medvecky M."/>
            <person name="Cejkova D."/>
            <person name="Polansky O."/>
            <person name="Karasova D."/>
            <person name="Kubasova T."/>
            <person name="Cizek A."/>
            <person name="Rychlik I."/>
        </authorList>
    </citation>
    <scope>NUCLEOTIDE SEQUENCE [LARGE SCALE GENOMIC DNA]</scope>
    <source>
        <strain evidence="3">An178</strain>
    </source>
</reference>